<dbReference type="GO" id="GO:0003677">
    <property type="term" value="F:DNA binding"/>
    <property type="evidence" value="ECO:0007669"/>
    <property type="project" value="InterPro"/>
</dbReference>
<feature type="compositionally biased region" description="Basic and acidic residues" evidence="14">
    <location>
        <begin position="1998"/>
        <end position="2017"/>
    </location>
</feature>
<dbReference type="GO" id="GO:0141166">
    <property type="term" value="P:chromosomal 5-methylcytosine DNA demethylation pathway"/>
    <property type="evidence" value="ECO:0007669"/>
    <property type="project" value="UniProtKB-UniRule"/>
</dbReference>
<dbReference type="InterPro" id="IPR046942">
    <property type="entry name" value="TET_oxygenase"/>
</dbReference>
<feature type="region of interest" description="Disordered" evidence="14">
    <location>
        <begin position="665"/>
        <end position="719"/>
    </location>
</feature>
<comment type="caution">
    <text evidence="16">The sequence shown here is derived from an EMBL/GenBank/DDBJ whole genome shotgun (WGS) entry which is preliminary data.</text>
</comment>
<evidence type="ECO:0000256" key="1">
    <source>
        <dbReference type="ARBA" id="ARBA00004286"/>
    </source>
</evidence>
<evidence type="ECO:0000256" key="2">
    <source>
        <dbReference type="ARBA" id="ARBA00007502"/>
    </source>
</evidence>
<feature type="compositionally biased region" description="Basic and acidic residues" evidence="14">
    <location>
        <begin position="753"/>
        <end position="774"/>
    </location>
</feature>
<organism evidence="16 17">
    <name type="scientific">Caerostris darwini</name>
    <dbReference type="NCBI Taxonomy" id="1538125"/>
    <lineage>
        <taxon>Eukaryota</taxon>
        <taxon>Metazoa</taxon>
        <taxon>Ecdysozoa</taxon>
        <taxon>Arthropoda</taxon>
        <taxon>Chelicerata</taxon>
        <taxon>Arachnida</taxon>
        <taxon>Araneae</taxon>
        <taxon>Araneomorphae</taxon>
        <taxon>Entelegynae</taxon>
        <taxon>Araneoidea</taxon>
        <taxon>Araneidae</taxon>
        <taxon>Caerostris</taxon>
    </lineage>
</organism>
<feature type="region of interest" description="Disordered" evidence="14">
    <location>
        <begin position="457"/>
        <end position="548"/>
    </location>
</feature>
<keyword evidence="8 13" id="KW-0560">Oxidoreductase</keyword>
<dbReference type="GO" id="GO:0045944">
    <property type="term" value="P:positive regulation of transcription by RNA polymerase II"/>
    <property type="evidence" value="ECO:0007669"/>
    <property type="project" value="TreeGrafter"/>
</dbReference>
<feature type="compositionally biased region" description="Polar residues" evidence="14">
    <location>
        <begin position="629"/>
        <end position="649"/>
    </location>
</feature>
<feature type="compositionally biased region" description="Polar residues" evidence="14">
    <location>
        <begin position="850"/>
        <end position="869"/>
    </location>
</feature>
<dbReference type="InterPro" id="IPR002857">
    <property type="entry name" value="Znf_CXXC"/>
</dbReference>
<evidence type="ECO:0000256" key="14">
    <source>
        <dbReference type="SAM" id="MobiDB-lite"/>
    </source>
</evidence>
<feature type="region of interest" description="Disordered" evidence="14">
    <location>
        <begin position="355"/>
        <end position="375"/>
    </location>
</feature>
<comment type="catalytic activity">
    <reaction evidence="11 13">
        <text>a 5-hydroxymethyl-2'-deoxycytidine in DNA + 2-oxoglutarate + O2 = a 5-formyl-2'-deoxycytidine in DNA + succinate + CO2 + H2O</text>
        <dbReference type="Rhea" id="RHEA:53828"/>
        <dbReference type="Rhea" id="RHEA-COMP:13315"/>
        <dbReference type="Rhea" id="RHEA-COMP:13656"/>
        <dbReference type="ChEBI" id="CHEBI:15377"/>
        <dbReference type="ChEBI" id="CHEBI:15379"/>
        <dbReference type="ChEBI" id="CHEBI:16526"/>
        <dbReference type="ChEBI" id="CHEBI:16810"/>
        <dbReference type="ChEBI" id="CHEBI:30031"/>
        <dbReference type="ChEBI" id="CHEBI:136731"/>
        <dbReference type="ChEBI" id="CHEBI:137731"/>
        <dbReference type="EC" id="1.14.11.80"/>
    </reaction>
</comment>
<dbReference type="EMBL" id="BPLQ01009733">
    <property type="protein sequence ID" value="GIY46239.1"/>
    <property type="molecule type" value="Genomic_DNA"/>
</dbReference>
<dbReference type="GO" id="GO:0040029">
    <property type="term" value="P:epigenetic regulation of gene expression"/>
    <property type="evidence" value="ECO:0007669"/>
    <property type="project" value="InterPro"/>
</dbReference>
<feature type="compositionally biased region" description="Low complexity" evidence="14">
    <location>
        <begin position="778"/>
        <end position="797"/>
    </location>
</feature>
<evidence type="ECO:0000313" key="17">
    <source>
        <dbReference type="Proteomes" id="UP001054837"/>
    </source>
</evidence>
<keyword evidence="4 13" id="KW-0479">Metal-binding</keyword>
<dbReference type="Pfam" id="PF12851">
    <property type="entry name" value="Tet_JBP"/>
    <property type="match status" value="1"/>
</dbReference>
<keyword evidence="7 13" id="KW-0223">Dioxygenase</keyword>
<name>A0AAV4TM43_9ARAC</name>
<evidence type="ECO:0000256" key="12">
    <source>
        <dbReference type="PROSITE-ProRule" id="PRU00509"/>
    </source>
</evidence>
<feature type="compositionally biased region" description="Basic and acidic residues" evidence="14">
    <location>
        <begin position="192"/>
        <end position="213"/>
    </location>
</feature>
<evidence type="ECO:0000256" key="13">
    <source>
        <dbReference type="RuleBase" id="RU367064"/>
    </source>
</evidence>
<evidence type="ECO:0000256" key="3">
    <source>
        <dbReference type="ARBA" id="ARBA00022454"/>
    </source>
</evidence>
<feature type="compositionally biased region" description="Low complexity" evidence="14">
    <location>
        <begin position="611"/>
        <end position="620"/>
    </location>
</feature>
<evidence type="ECO:0000256" key="8">
    <source>
        <dbReference type="ARBA" id="ARBA00023002"/>
    </source>
</evidence>
<keyword evidence="17" id="KW-1185">Reference proteome</keyword>
<dbReference type="PANTHER" id="PTHR23358">
    <property type="entry name" value="METHYLCYTOSINE DIOXYGENASE TET"/>
    <property type="match status" value="1"/>
</dbReference>
<feature type="compositionally biased region" description="Polar residues" evidence="14">
    <location>
        <begin position="671"/>
        <end position="681"/>
    </location>
</feature>
<feature type="region of interest" description="Disordered" evidence="14">
    <location>
        <begin position="746"/>
        <end position="797"/>
    </location>
</feature>
<dbReference type="GO" id="GO:0070579">
    <property type="term" value="F:DNA 5-methylcytosine dioxygenase activity"/>
    <property type="evidence" value="ECO:0007669"/>
    <property type="project" value="UniProtKB-UniRule"/>
</dbReference>
<feature type="region of interest" description="Disordered" evidence="14">
    <location>
        <begin position="125"/>
        <end position="266"/>
    </location>
</feature>
<accession>A0AAV4TM43</accession>
<protein>
    <recommendedName>
        <fullName evidence="13">Methylcytosine dioxygenase TET</fullName>
        <ecNumber evidence="13">1.14.11.80</ecNumber>
    </recommendedName>
</protein>
<feature type="compositionally biased region" description="Pro residues" evidence="14">
    <location>
        <begin position="23"/>
        <end position="34"/>
    </location>
</feature>
<feature type="compositionally biased region" description="Polar residues" evidence="14">
    <location>
        <begin position="244"/>
        <end position="258"/>
    </location>
</feature>
<feature type="compositionally biased region" description="Basic and acidic residues" evidence="14">
    <location>
        <begin position="223"/>
        <end position="243"/>
    </location>
</feature>
<feature type="region of interest" description="Disordered" evidence="14">
    <location>
        <begin position="1"/>
        <end position="37"/>
    </location>
</feature>
<feature type="compositionally biased region" description="Polar residues" evidence="14">
    <location>
        <begin position="461"/>
        <end position="476"/>
    </location>
</feature>
<comment type="similarity">
    <text evidence="2 13">Belongs to the TET family.</text>
</comment>
<feature type="domain" description="CXXC-type" evidence="15">
    <location>
        <begin position="397"/>
        <end position="437"/>
    </location>
</feature>
<dbReference type="Proteomes" id="UP001054837">
    <property type="component" value="Unassembled WGS sequence"/>
</dbReference>
<evidence type="ECO:0000313" key="16">
    <source>
        <dbReference type="EMBL" id="GIY46239.1"/>
    </source>
</evidence>
<dbReference type="EC" id="1.14.11.80" evidence="13"/>
<keyword evidence="9 13" id="KW-0408">Iron</keyword>
<evidence type="ECO:0000256" key="4">
    <source>
        <dbReference type="ARBA" id="ARBA00022723"/>
    </source>
</evidence>
<comment type="catalytic activity">
    <reaction evidence="10 13">
        <text>a 5-formyl-2'-deoxycytidine in DNA + 2-oxoglutarate + O2 = a 5-carboxyl-2'-deoxycytidine in DNA + succinate + CO2 + H(+)</text>
        <dbReference type="Rhea" id="RHEA:53832"/>
        <dbReference type="Rhea" id="RHEA-COMP:13656"/>
        <dbReference type="Rhea" id="RHEA-COMP:13657"/>
        <dbReference type="ChEBI" id="CHEBI:15378"/>
        <dbReference type="ChEBI" id="CHEBI:15379"/>
        <dbReference type="ChEBI" id="CHEBI:16526"/>
        <dbReference type="ChEBI" id="CHEBI:16810"/>
        <dbReference type="ChEBI" id="CHEBI:30031"/>
        <dbReference type="ChEBI" id="CHEBI:137731"/>
        <dbReference type="ChEBI" id="CHEBI:137732"/>
        <dbReference type="EC" id="1.14.11.80"/>
    </reaction>
</comment>
<comment type="subcellular location">
    <subcellularLocation>
        <location evidence="1">Chromosome</location>
    </subcellularLocation>
</comment>
<evidence type="ECO:0000256" key="10">
    <source>
        <dbReference type="ARBA" id="ARBA00047840"/>
    </source>
</evidence>
<feature type="region of interest" description="Disordered" evidence="14">
    <location>
        <begin position="611"/>
        <end position="649"/>
    </location>
</feature>
<comment type="function">
    <text evidence="13">Dioxygenase that catalyzes the conversion of the modified genomic base 5-methylcytosine (5mC) into 5-hydroxymethylcytosine (5hmC) and plays a key role in epigenetic chromatin reprogramming during embryonic development.</text>
</comment>
<dbReference type="SMART" id="SM01333">
    <property type="entry name" value="Tet_JBP"/>
    <property type="match status" value="1"/>
</dbReference>
<feature type="compositionally biased region" description="Polar residues" evidence="14">
    <location>
        <begin position="693"/>
        <end position="710"/>
    </location>
</feature>
<evidence type="ECO:0000256" key="5">
    <source>
        <dbReference type="ARBA" id="ARBA00022771"/>
    </source>
</evidence>
<feature type="compositionally biased region" description="Polar residues" evidence="14">
    <location>
        <begin position="483"/>
        <end position="543"/>
    </location>
</feature>
<dbReference type="GO" id="GO:0008270">
    <property type="term" value="F:zinc ion binding"/>
    <property type="evidence" value="ECO:0007669"/>
    <property type="project" value="UniProtKB-UniRule"/>
</dbReference>
<dbReference type="GO" id="GO:0005634">
    <property type="term" value="C:nucleus"/>
    <property type="evidence" value="ECO:0007669"/>
    <property type="project" value="UniProtKB-UniRule"/>
</dbReference>
<comment type="cofactor">
    <cofactor evidence="13">
        <name>Fe(2+)</name>
        <dbReference type="ChEBI" id="CHEBI:29033"/>
    </cofactor>
    <text evidence="13">Binds 1 Fe(2+) ion per subunit.</text>
</comment>
<keyword evidence="6 13" id="KW-0862">Zinc</keyword>
<feature type="region of interest" description="Disordered" evidence="14">
    <location>
        <begin position="842"/>
        <end position="869"/>
    </location>
</feature>
<evidence type="ECO:0000256" key="7">
    <source>
        <dbReference type="ARBA" id="ARBA00022964"/>
    </source>
</evidence>
<feature type="region of interest" description="Disordered" evidence="14">
    <location>
        <begin position="1998"/>
        <end position="2055"/>
    </location>
</feature>
<reference evidence="16 17" key="1">
    <citation type="submission" date="2021-06" db="EMBL/GenBank/DDBJ databases">
        <title>Caerostris darwini draft genome.</title>
        <authorList>
            <person name="Kono N."/>
            <person name="Arakawa K."/>
        </authorList>
    </citation>
    <scope>NUCLEOTIDE SEQUENCE [LARGE SCALE GENOMIC DNA]</scope>
</reference>
<evidence type="ECO:0000256" key="9">
    <source>
        <dbReference type="ARBA" id="ARBA00023004"/>
    </source>
</evidence>
<keyword evidence="5 12" id="KW-0863">Zinc-finger</keyword>
<evidence type="ECO:0000256" key="11">
    <source>
        <dbReference type="ARBA" id="ARBA00049431"/>
    </source>
</evidence>
<sequence>MSMNDKSRHVSVPQPIPASYGPPVTPVGPGPGPCGGPQAWMPNSVHPATYMPHQSYPSNYKNNTPIRAPEYPPMHPGYVQRYPSYDAQCQSFPYGKNIFQEGPGRPPNPTAYPIVRHYNSQHAYNEVPKESSKNSLDIFPQSKSPGQAAPPKEKNNAQQGLEKNGRDDLLSSPSDSKSDSELNNTSTESCQDDTRSPTSCDKHDNFFPEKSESSIKSISDSNSRTENEPFSKKCKTNNRDASPERNSQTFSSISNSNNHAKKENSMHHTPYEMRIHNPAYLHADNMFGMYPEGEQRMHNNTMQHNPNMNMNPHHMNEPIHYGYPGLGHNAVNDGDKLSELDFSEKSNTSENVFQVPSISSTTPPKIFPPIPPSSMSEQWEETKYYQQPEDADAEKVPRKKRKRCGECPGCLQKQNCGRCGPCRSVRSHQICKMRKCESLKTKKEKAAEEAYKTGRKVSKDLMNTNSGDSTRNSTSDVGGKINGNPQSYLSQGDSQSPSNPSTMHLGSQSVRSHDQYQPQGNSFQTPAMLNPYSSNSQYGSYSPQVPPHNSHLQPVYDSRSMDNETDGSNSTHRMTNTRLKTLIHNRQNQREHSQLIPICNPVHDPSFTSPVPLSPVSQQSYASPYLPPSNHQEIMHNSMQYSGPSETSSLMHLQQLSPNSITSPKLAVQAPQWSDKTSPWSEPSPGLSRKTPENSVSLRQKSPVKPSQNGHPELPQATEEPKMVNGIIEKPDNPANNCALDTSKDVANTQAKKPSENDKLDTKLSSDQEQKKLTPCESSPSRASTSQHSSSTSPRYTSPCFAPPSFTYRHSVPQQNVSQQQGCMPPPSSLPSIPGVMPQIAANGGHAHQTGMSSTNPDPVSNEANCDESNQSSSFLLNTTTSMNTYINITNTYNSKLSFSNATCLPMFASPSVCNSTQAYINSYSYNSQQTHFQENNSPLLPKGGGTSKSYIDSGRIQDSFNKRIDIPYNFGHQDLPLQPSPAPNYLSHYPNNFSMHASNNSLNNSCSTHVGVGMDKNNLHSLERIEKLRSNLKPVPPECDCIKKKGDKQPYYTHLGSGASVSAIRELMENRSGEKGNAIRIEKLLYCRKEGMTTQGCPLAKWIIRRSGPEEKLLTVIRHRPGHTCPTAYIVVAMVAWEGVSQHMADMMYETVVYKAGKFGNPTPRGCATNQMRTCVCQGLDAETRGACFSFGCSMNRFFSTCKFASSKFEDIHKFRLSEEIEEKEWEDQLTTLASDVALLYKKMAPESFYNQTEFEEQATDCRLGIRKGRPFSGVTACIDFCAHTHTDKNNMNNGCTVVVTLSKHKGWEKPEDEQLHVLPMYRVDNTDEYGSRKGQDKKIASGALEILQKFPMDFMIRSTPLQCLKKKDSKSKKRLTPEHIQAFQAALKQFVAIGKLRRVEPLNVYQKCSQVSNTLLPLPSHNQMNDQLNNKEFVDTDFISRNGFGDSMQSKALIPSNSYKREETPCEFYVGKHISHSSYSNNTTNISNQDSMPQSLPSYGCYPKNSSFSPPSKEATPKVSNEMVRNSWQIDHSYTNISSKISDTYVTSSCNNSYYYNSSNNCMSNDTFTSPYRLTTSQNYQFPNTNSTNLSYYPSNSSMSTNTVPPTLTSQSSVNGSQNSCCTYSPTQNFNNNHFQNDSSVFHNQSSYLVSNTSSKTKNCNDTSTYCPNGGNGNYMPYSANETTVNNNFCGYEKSTCNFTASDPQNNVNISSGQQQNLKPLSDSNLNKVSSPHYQNSVGNQNSFEKTESINYSDSNAFSDKCANQPIEIPDSMYALRDLDSKSVNCFSKVSQEPIQKHFLKKEIAPLKTEFKYCENNNYLPSKNSISNYSIHAKNYNYHLFQSNLMVDYGNFSDKHDYNSNNSVTRGKTVSNTRDLESNRMVGSPWGYDSWYSETNQSEVFSSEYSSNDSEDDENFTDLVTIKNDEVYEGHSDNESCFRDNQMGGVAIALTHGSVLFECAKHEKHSTTAVRKPNRLHPTRISLVFYQHRNLNFENHGKAEWEQKKKERQERKETQSKNAQKSKKSPKTKRNKKQRFQDEMPCPPAPIPSWVTMYPVPSLVAGGPYKP</sequence>
<dbReference type="InterPro" id="IPR040175">
    <property type="entry name" value="TET1/2/3"/>
</dbReference>
<dbReference type="InterPro" id="IPR024779">
    <property type="entry name" value="2OGFeDO_JBP1/TET_oxygenase_dom"/>
</dbReference>
<keyword evidence="3" id="KW-0158">Chromosome</keyword>
<comment type="catalytic activity">
    <reaction evidence="13">
        <text>a 5-methyl-2'-deoxycytidine in DNA + 2-oxoglutarate + O2 = a 5-hydroxymethyl-2'-deoxycytidine in DNA + succinate + CO2</text>
        <dbReference type="Rhea" id="RHEA:52636"/>
        <dbReference type="Rhea" id="RHEA-COMP:11370"/>
        <dbReference type="Rhea" id="RHEA-COMP:13315"/>
        <dbReference type="ChEBI" id="CHEBI:15379"/>
        <dbReference type="ChEBI" id="CHEBI:16526"/>
        <dbReference type="ChEBI" id="CHEBI:16810"/>
        <dbReference type="ChEBI" id="CHEBI:30031"/>
        <dbReference type="ChEBI" id="CHEBI:85454"/>
        <dbReference type="ChEBI" id="CHEBI:136731"/>
        <dbReference type="EC" id="1.14.11.80"/>
    </reaction>
</comment>
<evidence type="ECO:0000256" key="6">
    <source>
        <dbReference type="ARBA" id="ARBA00022833"/>
    </source>
</evidence>
<dbReference type="PANTHER" id="PTHR23358:SF6">
    <property type="entry name" value="METHYLCYTOSINE DIOXYGENASE TET"/>
    <property type="match status" value="1"/>
</dbReference>
<dbReference type="PROSITE" id="PS51058">
    <property type="entry name" value="ZF_CXXC"/>
    <property type="match status" value="1"/>
</dbReference>
<comment type="cofactor">
    <cofactor evidence="13">
        <name>Zn(2+)</name>
        <dbReference type="ChEBI" id="CHEBI:29105"/>
    </cofactor>
    <text evidence="13">The zinc ions have a structural role.</text>
</comment>
<evidence type="ECO:0000259" key="15">
    <source>
        <dbReference type="PROSITE" id="PS51058"/>
    </source>
</evidence>
<gene>
    <name evidence="16" type="primary">tet3</name>
    <name evidence="16" type="ORF">CDAR_234602</name>
</gene>
<proteinExistence type="inferred from homology"/>
<dbReference type="GO" id="GO:0005694">
    <property type="term" value="C:chromosome"/>
    <property type="evidence" value="ECO:0007669"/>
    <property type="project" value="UniProtKB-SubCell"/>
</dbReference>
<feature type="compositionally biased region" description="Basic residues" evidence="14">
    <location>
        <begin position="2022"/>
        <end position="2036"/>
    </location>
</feature>